<keyword evidence="3" id="KW-1185">Reference proteome</keyword>
<dbReference type="GeneID" id="15393042"/>
<dbReference type="InterPro" id="IPR057253">
    <property type="entry name" value="CoiA-like_N"/>
</dbReference>
<sequence length="450" mass="51870">MPEVKYDIALDSEGKYVSILNAEKGLKYYCPECKGEFIVRKGKIRAWHFAHKGGIPPSCSGESAKHALMKHKLYYLLSNTGKLYVVYHCERCGSYHYRDIKVNYVRIEEEIGSVRPDVSVIYKANKKLAIEVVHRNPLDVEKEGVFKREDISFLEVWCEDNSRFLEEVVEIKIPVFVPQDGYSLVHELVQEIGDNRALLFYRKCRLLDRECLLDVLKSRNFRIIDNMNIKSWIKKVRAKGKCGTIFNVERENGVIFAKTKEQGSVVLAPNVYQGDCVWGVPSYMLTRRDSLSEPSVEWAIFVGKMYGLLVFSEELFEDFDELIDEVFNYANNTKMNTLLPFLGIDSPSEYEFELGAFKQILESVSEFYGCYTVSAQRKFIKPKNKHKRPKENSIIETIILKTLGELDRPTTAYELSIMTKIPIWDVLIALNKLVSSGEVCQIKGYFSIKK</sequence>
<accession>N0BGH0</accession>
<protein>
    <recommendedName>
        <fullName evidence="1">Competence protein CoiA-like N-terminal domain-containing protein</fullName>
    </recommendedName>
</protein>
<dbReference type="RefSeq" id="WP_015590990.1">
    <property type="nucleotide sequence ID" value="NC_021169.1"/>
</dbReference>
<proteinExistence type="predicted"/>
<organism evidence="2 3">
    <name type="scientific">Archaeoglobus sulfaticallidus PM70-1</name>
    <dbReference type="NCBI Taxonomy" id="387631"/>
    <lineage>
        <taxon>Archaea</taxon>
        <taxon>Methanobacteriati</taxon>
        <taxon>Methanobacteriota</taxon>
        <taxon>Archaeoglobi</taxon>
        <taxon>Archaeoglobales</taxon>
        <taxon>Archaeoglobaceae</taxon>
        <taxon>Archaeoglobus</taxon>
    </lineage>
</organism>
<dbReference type="Pfam" id="PF25164">
    <property type="entry name" value="CoiA_N"/>
    <property type="match status" value="1"/>
</dbReference>
<name>N0BGH0_9EURY</name>
<evidence type="ECO:0000313" key="3">
    <source>
        <dbReference type="Proteomes" id="UP000013307"/>
    </source>
</evidence>
<dbReference type="EMBL" id="CP005290">
    <property type="protein sequence ID" value="AGK61392.1"/>
    <property type="molecule type" value="Genomic_DNA"/>
</dbReference>
<dbReference type="Proteomes" id="UP000013307">
    <property type="component" value="Chromosome"/>
</dbReference>
<evidence type="ECO:0000259" key="1">
    <source>
        <dbReference type="Pfam" id="PF25164"/>
    </source>
</evidence>
<dbReference type="KEGG" id="ast:Asulf_01405"/>
<dbReference type="HOGENOM" id="CLU_607806_0_0_2"/>
<dbReference type="OrthoDB" id="198036at2157"/>
<reference evidence="2 3" key="1">
    <citation type="journal article" date="2013" name="Genome Announc.">
        <title>Complete Genome Sequence of the Thermophilic and Facultatively Chemolithoautotrophic Sulfate Reducer Archaeoglobus sulfaticallidus Strain PM70-1T.</title>
        <authorList>
            <person name="Stokke R."/>
            <person name="Hocking W.P."/>
            <person name="Steinsbu B.O."/>
            <person name="Steen I.H."/>
        </authorList>
    </citation>
    <scope>NUCLEOTIDE SEQUENCE [LARGE SCALE GENOMIC DNA]</scope>
    <source>
        <strain evidence="2">PM70-1</strain>
    </source>
</reference>
<dbReference type="AlphaFoldDB" id="N0BGH0"/>
<gene>
    <name evidence="2" type="ORF">Asulf_01405</name>
</gene>
<feature type="domain" description="Competence protein CoiA-like N-terminal" evidence="1">
    <location>
        <begin position="21"/>
        <end position="52"/>
    </location>
</feature>
<evidence type="ECO:0000313" key="2">
    <source>
        <dbReference type="EMBL" id="AGK61392.1"/>
    </source>
</evidence>